<dbReference type="InterPro" id="IPR016188">
    <property type="entry name" value="PurM-like_N"/>
</dbReference>
<dbReference type="Proteomes" id="UP000522864">
    <property type="component" value="Unassembled WGS sequence"/>
</dbReference>
<protein>
    <submittedName>
        <fullName evidence="4">Sll0787 family AIR synthase-like protein</fullName>
    </submittedName>
</protein>
<dbReference type="InterPro" id="IPR024030">
    <property type="entry name" value="AIR_synthase-rel_sll0787"/>
</dbReference>
<proteinExistence type="predicted"/>
<organism evidence="4 5">
    <name type="scientific">Pseudomonas gingeri</name>
    <dbReference type="NCBI Taxonomy" id="117681"/>
    <lineage>
        <taxon>Bacteria</taxon>
        <taxon>Pseudomonadati</taxon>
        <taxon>Pseudomonadota</taxon>
        <taxon>Gammaproteobacteria</taxon>
        <taxon>Pseudomonadales</taxon>
        <taxon>Pseudomonadaceae</taxon>
        <taxon>Pseudomonas</taxon>
    </lineage>
</organism>
<dbReference type="InterPro" id="IPR010918">
    <property type="entry name" value="PurM-like_C_dom"/>
</dbReference>
<name>A0A7Y7WSB8_9PSED</name>
<dbReference type="EMBL" id="JACAQA010000015">
    <property type="protein sequence ID" value="NWB86849.1"/>
    <property type="molecule type" value="Genomic_DNA"/>
</dbReference>
<dbReference type="Pfam" id="PF00586">
    <property type="entry name" value="AIRS"/>
    <property type="match status" value="1"/>
</dbReference>
<evidence type="ECO:0000313" key="4">
    <source>
        <dbReference type="EMBL" id="NWB86849.1"/>
    </source>
</evidence>
<dbReference type="InterPro" id="IPR036921">
    <property type="entry name" value="PurM-like_N_sf"/>
</dbReference>
<dbReference type="GO" id="GO:0009228">
    <property type="term" value="P:thiamine biosynthetic process"/>
    <property type="evidence" value="ECO:0007669"/>
    <property type="project" value="UniProtKB-KW"/>
</dbReference>
<dbReference type="PANTHER" id="PTHR30270:SF0">
    <property type="entry name" value="THIAMINE-MONOPHOSPHATE KINASE"/>
    <property type="match status" value="1"/>
</dbReference>
<keyword evidence="1" id="KW-0784">Thiamine biosynthesis</keyword>
<evidence type="ECO:0000259" key="2">
    <source>
        <dbReference type="Pfam" id="PF00586"/>
    </source>
</evidence>
<comment type="caution">
    <text evidence="4">The sequence shown here is derived from an EMBL/GenBank/DDBJ whole genome shotgun (WGS) entry which is preliminary data.</text>
</comment>
<feature type="domain" description="PurM-like N-terminal" evidence="2">
    <location>
        <begin position="52"/>
        <end position="157"/>
    </location>
</feature>
<dbReference type="NCBIfam" id="TIGR04049">
    <property type="entry name" value="AIR_rel_sll0787"/>
    <property type="match status" value="1"/>
</dbReference>
<evidence type="ECO:0000259" key="3">
    <source>
        <dbReference type="Pfam" id="PF02769"/>
    </source>
</evidence>
<dbReference type="AlphaFoldDB" id="A0A7Y7WSB8"/>
<dbReference type="Pfam" id="PF02769">
    <property type="entry name" value="AIRS_C"/>
    <property type="match status" value="1"/>
</dbReference>
<accession>A0A7Y7WSB8</accession>
<feature type="domain" description="PurM-like C-terminal" evidence="3">
    <location>
        <begin position="200"/>
        <end position="308"/>
    </location>
</feature>
<reference evidence="4 5" key="1">
    <citation type="submission" date="2020-04" db="EMBL/GenBank/DDBJ databases">
        <title>Molecular characterization of pseudomonads from Agaricus bisporus reveal novel blotch 2 pathogens in Western Europe.</title>
        <authorList>
            <person name="Taparia T."/>
            <person name="Krijger M."/>
            <person name="Haynes E."/>
            <person name="Elpinstone J.G."/>
            <person name="Noble R."/>
            <person name="Van Der Wolf J."/>
        </authorList>
    </citation>
    <scope>NUCLEOTIDE SEQUENCE [LARGE SCALE GENOMIC DNA]</scope>
    <source>
        <strain evidence="4 5">G9001</strain>
    </source>
</reference>
<dbReference type="Gene3D" id="3.30.1330.10">
    <property type="entry name" value="PurM-like, N-terminal domain"/>
    <property type="match status" value="1"/>
</dbReference>
<dbReference type="InterPro" id="IPR006283">
    <property type="entry name" value="ThiL-like"/>
</dbReference>
<sequence>MANPTLAETPLQDLLATLRDTPAMRAKQAIQHPARALPSTAASRDDLYALPGDDTAAIRCGDQYQLLAIEGMIPAFVEQAPWFAGWSAVMANVSDITAMGGRANAVVNAYWHHDSLAADSVLAGIRDACQAYGLILAGGHTSQAAGNPAALAVAISGWARSLLSTLHVAPGQIIAMAVDLDGQWHGQAPYWKAFENVPAEHLREKLEVIPRLAEAGLLLAAKDISNAGILGTLLMLLEPRHCGAQIDLGALPMPAGAPLERWLQAFPSYGFLLTLARKDLATVEAAFAFEGIHCAAIGTVDDSARLRVSQGKEQHEFWDLASQPFTGFSYPEFQHSAVSKEH</sequence>
<dbReference type="SUPFAM" id="SSF55326">
    <property type="entry name" value="PurM N-terminal domain-like"/>
    <property type="match status" value="1"/>
</dbReference>
<dbReference type="PANTHER" id="PTHR30270">
    <property type="entry name" value="THIAMINE-MONOPHOSPHATE KINASE"/>
    <property type="match status" value="1"/>
</dbReference>
<dbReference type="RefSeq" id="WP_152741465.1">
    <property type="nucleotide sequence ID" value="NZ_JACAQA010000015.1"/>
</dbReference>
<dbReference type="Gene3D" id="3.90.650.10">
    <property type="entry name" value="PurM-like C-terminal domain"/>
    <property type="match status" value="1"/>
</dbReference>
<evidence type="ECO:0000313" key="5">
    <source>
        <dbReference type="Proteomes" id="UP000522864"/>
    </source>
</evidence>
<dbReference type="GO" id="GO:0009030">
    <property type="term" value="F:thiamine-phosphate kinase activity"/>
    <property type="evidence" value="ECO:0007669"/>
    <property type="project" value="InterPro"/>
</dbReference>
<gene>
    <name evidence="4" type="ORF">HX830_18390</name>
</gene>
<evidence type="ECO:0000256" key="1">
    <source>
        <dbReference type="ARBA" id="ARBA00022977"/>
    </source>
</evidence>
<dbReference type="SUPFAM" id="SSF56042">
    <property type="entry name" value="PurM C-terminal domain-like"/>
    <property type="match status" value="1"/>
</dbReference>
<dbReference type="InterPro" id="IPR036676">
    <property type="entry name" value="PurM-like_C_sf"/>
</dbReference>